<dbReference type="RefSeq" id="XP_049178243.1">
    <property type="nucleotide sequence ID" value="XM_049326204.1"/>
</dbReference>
<dbReference type="Gene3D" id="3.40.630.30">
    <property type="match status" value="1"/>
</dbReference>
<reference evidence="1" key="1">
    <citation type="journal article" date="2022" name="DNA Res.">
        <title>Genome analysis of five recently described species of the CUG-Ser clade uncovers Candida theae as a new hybrid lineage with pathogenic potential in the Candida parapsilosis species complex.</title>
        <authorList>
            <person name="Mixao V."/>
            <person name="Del Olmo V."/>
            <person name="Hegedusova E."/>
            <person name="Saus E."/>
            <person name="Pryszcz L."/>
            <person name="Cillingova A."/>
            <person name="Nosek J."/>
            <person name="Gabaldon T."/>
        </authorList>
    </citation>
    <scope>NUCLEOTIDE SEQUENCE</scope>
    <source>
        <strain evidence="1">CBS 10844</strain>
    </source>
</reference>
<dbReference type="Proteomes" id="UP001202479">
    <property type="component" value="Unassembled WGS sequence"/>
</dbReference>
<gene>
    <name evidence="1" type="ORF">KGF56_004735</name>
</gene>
<dbReference type="InterPro" id="IPR016181">
    <property type="entry name" value="Acyl_CoA_acyltransferase"/>
</dbReference>
<dbReference type="AlphaFoldDB" id="A0AAI9WVR0"/>
<dbReference type="EMBL" id="JAHUZD010000145">
    <property type="protein sequence ID" value="KAI3402494.2"/>
    <property type="molecule type" value="Genomic_DNA"/>
</dbReference>
<evidence type="ECO:0008006" key="3">
    <source>
        <dbReference type="Google" id="ProtNLM"/>
    </source>
</evidence>
<dbReference type="PANTHER" id="PTHR42791:SF1">
    <property type="entry name" value="N-ACETYLTRANSFERASE DOMAIN-CONTAINING PROTEIN"/>
    <property type="match status" value="1"/>
</dbReference>
<evidence type="ECO:0000313" key="2">
    <source>
        <dbReference type="Proteomes" id="UP001202479"/>
    </source>
</evidence>
<evidence type="ECO:0000313" key="1">
    <source>
        <dbReference type="EMBL" id="KAI3402494.2"/>
    </source>
</evidence>
<dbReference type="GeneID" id="73382348"/>
<organism evidence="1 2">
    <name type="scientific">Candida oxycetoniae</name>
    <dbReference type="NCBI Taxonomy" id="497107"/>
    <lineage>
        <taxon>Eukaryota</taxon>
        <taxon>Fungi</taxon>
        <taxon>Dikarya</taxon>
        <taxon>Ascomycota</taxon>
        <taxon>Saccharomycotina</taxon>
        <taxon>Pichiomycetes</taxon>
        <taxon>Debaryomycetaceae</taxon>
        <taxon>Candida/Lodderomyces clade</taxon>
        <taxon>Candida</taxon>
    </lineage>
</organism>
<comment type="caution">
    <text evidence="1">The sequence shown here is derived from an EMBL/GenBank/DDBJ whole genome shotgun (WGS) entry which is preliminary data.</text>
</comment>
<dbReference type="PANTHER" id="PTHR42791">
    <property type="entry name" value="GNAT FAMILY ACETYLTRANSFERASE"/>
    <property type="match status" value="1"/>
</dbReference>
<sequence>MAGVPPPSFQSTWYKPEVRRLTAKDVSKAAETLLQAFERDALSNFLTVHIQDWRERKLCELYLYEAYIQQHIAKGLVFGQGETPSGFETISIWSHPESEEQGLNSFNNLMEAGYGKVWNMFGPEGRKKVFYGMLPLLHDSCERIINGDLRFKGKGVYTLVYVGSTPDARGKGNLRKLFDFMFENYIDKNQGNLTYLESSSIKNLPIYEKFGFHLVEDIYLGNKFEGAVEGKDYVVMNIMVRGIHGHNWTKDKSKL</sequence>
<keyword evidence="2" id="KW-1185">Reference proteome</keyword>
<name>A0AAI9WVR0_9ASCO</name>
<dbReference type="InterPro" id="IPR052523">
    <property type="entry name" value="Trichothecene_AcTrans"/>
</dbReference>
<proteinExistence type="predicted"/>
<dbReference type="SUPFAM" id="SSF55729">
    <property type="entry name" value="Acyl-CoA N-acyltransferases (Nat)"/>
    <property type="match status" value="1"/>
</dbReference>
<accession>A0AAI9WVR0</accession>
<protein>
    <recommendedName>
        <fullName evidence="3">N-acetyltransferase domain-containing protein</fullName>
    </recommendedName>
</protein>